<reference evidence="1 2" key="1">
    <citation type="submission" date="2019-11" db="EMBL/GenBank/DDBJ databases">
        <title>Characterization of a novel member of the family Ackermannviridae.</title>
        <authorList>
            <person name="Maina A.N."/>
            <person name="Mwaura F.B."/>
            <person name="Jumba M."/>
        </authorList>
    </citation>
    <scope>NUCLEOTIDE SEQUENCE [LARGE SCALE GENOMIC DNA]</scope>
</reference>
<proteinExistence type="predicted"/>
<dbReference type="EMBL" id="MN718199">
    <property type="protein sequence ID" value="QGZ16076.1"/>
    <property type="molecule type" value="Genomic_DNA"/>
</dbReference>
<sequence length="162" mass="18838">MKTHLLKGTGCKVRNESEYGIAVGIYLAAGCSIWPWHKGWQGLPEGEDHIVISWEPRGIMAQAGCPKQVFENIMELIYEFQRKVDTMCVIRVYLHDDKILYLARGVGKNEPFMLTSVYSEAWQMDRTCAEQTMKSLEEYSKKRDLYRDLTVVPLMWVEEYGY</sequence>
<protein>
    <submittedName>
        <fullName evidence="1">Uncharacterized protein</fullName>
    </submittedName>
</protein>
<accession>A0A6B9JAT9</accession>
<name>A0A6B9JAT9_9CAUD</name>
<organism evidence="1 2">
    <name type="scientific">Vibrio phage vB_VchM_Kuja</name>
    <dbReference type="NCBI Taxonomy" id="2686437"/>
    <lineage>
        <taxon>Viruses</taxon>
        <taxon>Duplodnaviria</taxon>
        <taxon>Heunggongvirae</taxon>
        <taxon>Uroviricota</taxon>
        <taxon>Caudoviricetes</taxon>
        <taxon>Pantevenvirales</taxon>
        <taxon>Ackermannviridae</taxon>
        <taxon>Kujavirus</taxon>
        <taxon>Kujavirus kuja</taxon>
    </lineage>
</organism>
<dbReference type="Proteomes" id="UP000433471">
    <property type="component" value="Segment"/>
</dbReference>
<evidence type="ECO:0000313" key="1">
    <source>
        <dbReference type="EMBL" id="QGZ16076.1"/>
    </source>
</evidence>
<dbReference type="PROSITE" id="PS51257">
    <property type="entry name" value="PROKAR_LIPOPROTEIN"/>
    <property type="match status" value="1"/>
</dbReference>
<keyword evidence="2" id="KW-1185">Reference proteome</keyword>
<evidence type="ECO:0000313" key="2">
    <source>
        <dbReference type="Proteomes" id="UP000433471"/>
    </source>
</evidence>
<gene>
    <name evidence="1" type="ORF">Kuja_0850</name>
</gene>